<organism evidence="3 4">
    <name type="scientific">Neglectibacter timonensis</name>
    <dbReference type="NCBI Taxonomy" id="1776382"/>
    <lineage>
        <taxon>Bacteria</taxon>
        <taxon>Bacillati</taxon>
        <taxon>Bacillota</taxon>
        <taxon>Clostridia</taxon>
        <taxon>Eubacteriales</taxon>
        <taxon>Oscillospiraceae</taxon>
        <taxon>Neglectibacter</taxon>
    </lineage>
</organism>
<gene>
    <name evidence="3" type="ORF">NE695_01510</name>
</gene>
<dbReference type="PANTHER" id="PTHR43151:SF1">
    <property type="entry name" value="SSR2333 PROTEIN"/>
    <property type="match status" value="1"/>
</dbReference>
<dbReference type="SUPFAM" id="SSF50037">
    <property type="entry name" value="C-terminal domain of transcriptional repressors"/>
    <property type="match status" value="1"/>
</dbReference>
<dbReference type="InterPro" id="IPR038157">
    <property type="entry name" value="FeoA_core_dom"/>
</dbReference>
<dbReference type="SMART" id="SM00899">
    <property type="entry name" value="FeoA"/>
    <property type="match status" value="1"/>
</dbReference>
<dbReference type="Pfam" id="PF04023">
    <property type="entry name" value="FeoA"/>
    <property type="match status" value="1"/>
</dbReference>
<dbReference type="Gene3D" id="2.30.30.90">
    <property type="match status" value="1"/>
</dbReference>
<dbReference type="EMBL" id="JANFZH010000002">
    <property type="protein sequence ID" value="MCQ4838587.1"/>
    <property type="molecule type" value="Genomic_DNA"/>
</dbReference>
<comment type="caution">
    <text evidence="3">The sequence shown here is derived from an EMBL/GenBank/DDBJ whole genome shotgun (WGS) entry which is preliminary data.</text>
</comment>
<evidence type="ECO:0000313" key="3">
    <source>
        <dbReference type="EMBL" id="MCQ4838587.1"/>
    </source>
</evidence>
<dbReference type="InterPro" id="IPR007167">
    <property type="entry name" value="Fe-transptr_FeoA-like"/>
</dbReference>
<keyword evidence="1" id="KW-0408">Iron</keyword>
<evidence type="ECO:0000256" key="1">
    <source>
        <dbReference type="ARBA" id="ARBA00023004"/>
    </source>
</evidence>
<protein>
    <submittedName>
        <fullName evidence="3">Ferrous iron transport protein A</fullName>
    </submittedName>
</protein>
<accession>A0ABT1RV80</accession>
<proteinExistence type="predicted"/>
<reference evidence="3 4" key="1">
    <citation type="submission" date="2022-06" db="EMBL/GenBank/DDBJ databases">
        <title>Isolation of gut microbiota from human fecal samples.</title>
        <authorList>
            <person name="Pamer E.G."/>
            <person name="Barat B."/>
            <person name="Waligurski E."/>
            <person name="Medina S."/>
            <person name="Paddock L."/>
            <person name="Mostad J."/>
        </authorList>
    </citation>
    <scope>NUCLEOTIDE SEQUENCE [LARGE SCALE GENOMIC DNA]</scope>
    <source>
        <strain evidence="3 4">DFI.9.73</strain>
    </source>
</reference>
<dbReference type="GeneID" id="90532906"/>
<dbReference type="InterPro" id="IPR053184">
    <property type="entry name" value="FeoA-like"/>
</dbReference>
<sequence>MTLQEGTSGSQYLVEKTELPVELERRLEALGLITGSKVSVMRKKRKGAMIIKVRGTRFALGSGISSHIEVRGDV</sequence>
<dbReference type="InterPro" id="IPR008988">
    <property type="entry name" value="Transcriptional_repressor_C"/>
</dbReference>
<name>A0ABT1RV80_9FIRM</name>
<evidence type="ECO:0000259" key="2">
    <source>
        <dbReference type="SMART" id="SM00899"/>
    </source>
</evidence>
<dbReference type="PANTHER" id="PTHR43151">
    <property type="entry name" value="FEOA FAMILY PROTEIN"/>
    <property type="match status" value="1"/>
</dbReference>
<dbReference type="Proteomes" id="UP001524473">
    <property type="component" value="Unassembled WGS sequence"/>
</dbReference>
<feature type="domain" description="Ferrous iron transporter FeoA-like" evidence="2">
    <location>
        <begin position="1"/>
        <end position="72"/>
    </location>
</feature>
<evidence type="ECO:0000313" key="4">
    <source>
        <dbReference type="Proteomes" id="UP001524473"/>
    </source>
</evidence>
<dbReference type="RefSeq" id="WP_066865348.1">
    <property type="nucleotide sequence ID" value="NZ_CABKVV010000014.1"/>
</dbReference>
<keyword evidence="4" id="KW-1185">Reference proteome</keyword>